<sequence>MNLSSRRSITHSCAPRLLPIDSALACPCPWRRRGHRGWPGAGAGGARAARRRHGTCCPHGVRSSRRRTAHQETRALLACSRAAWGEGPEGSGQGWACVRPPNPNYSHAVLAQKLLCRPSLALALELFVPACRSLLAGVGRERERERDEKLAARILRRRRRSACISGAEE</sequence>
<evidence type="ECO:0000313" key="2">
    <source>
        <dbReference type="Proteomes" id="UP000807115"/>
    </source>
</evidence>
<reference evidence="1" key="2">
    <citation type="submission" date="2020-10" db="EMBL/GenBank/DDBJ databases">
        <authorList>
            <person name="Cooper E.A."/>
            <person name="Brenton Z.W."/>
            <person name="Flinn B.S."/>
            <person name="Jenkins J."/>
            <person name="Shu S."/>
            <person name="Flowers D."/>
            <person name="Luo F."/>
            <person name="Wang Y."/>
            <person name="Xia P."/>
            <person name="Barry K."/>
            <person name="Daum C."/>
            <person name="Lipzen A."/>
            <person name="Yoshinaga Y."/>
            <person name="Schmutz J."/>
            <person name="Saski C."/>
            <person name="Vermerris W."/>
            <person name="Kresovich S."/>
        </authorList>
    </citation>
    <scope>NUCLEOTIDE SEQUENCE</scope>
</reference>
<protein>
    <submittedName>
        <fullName evidence="1">Uncharacterized protein</fullName>
    </submittedName>
</protein>
<dbReference type="Proteomes" id="UP000807115">
    <property type="component" value="Chromosome 10"/>
</dbReference>
<dbReference type="AlphaFoldDB" id="A0A921Q8D4"/>
<dbReference type="EMBL" id="CM027689">
    <property type="protein sequence ID" value="KAG0516140.1"/>
    <property type="molecule type" value="Genomic_DNA"/>
</dbReference>
<proteinExistence type="predicted"/>
<comment type="caution">
    <text evidence="1">The sequence shown here is derived from an EMBL/GenBank/DDBJ whole genome shotgun (WGS) entry which is preliminary data.</text>
</comment>
<gene>
    <name evidence="1" type="ORF">BDA96_10G337200</name>
</gene>
<reference evidence="1" key="1">
    <citation type="journal article" date="2019" name="BMC Genomics">
        <title>A new reference genome for Sorghum bicolor reveals high levels of sequence similarity between sweet and grain genotypes: implications for the genetics of sugar metabolism.</title>
        <authorList>
            <person name="Cooper E.A."/>
            <person name="Brenton Z.W."/>
            <person name="Flinn B.S."/>
            <person name="Jenkins J."/>
            <person name="Shu S."/>
            <person name="Flowers D."/>
            <person name="Luo F."/>
            <person name="Wang Y."/>
            <person name="Xia P."/>
            <person name="Barry K."/>
            <person name="Daum C."/>
            <person name="Lipzen A."/>
            <person name="Yoshinaga Y."/>
            <person name="Schmutz J."/>
            <person name="Saski C."/>
            <person name="Vermerris W."/>
            <person name="Kresovich S."/>
        </authorList>
    </citation>
    <scope>NUCLEOTIDE SEQUENCE</scope>
</reference>
<name>A0A921Q8D4_SORBI</name>
<organism evidence="1 2">
    <name type="scientific">Sorghum bicolor</name>
    <name type="common">Sorghum</name>
    <name type="synonym">Sorghum vulgare</name>
    <dbReference type="NCBI Taxonomy" id="4558"/>
    <lineage>
        <taxon>Eukaryota</taxon>
        <taxon>Viridiplantae</taxon>
        <taxon>Streptophyta</taxon>
        <taxon>Embryophyta</taxon>
        <taxon>Tracheophyta</taxon>
        <taxon>Spermatophyta</taxon>
        <taxon>Magnoliopsida</taxon>
        <taxon>Liliopsida</taxon>
        <taxon>Poales</taxon>
        <taxon>Poaceae</taxon>
        <taxon>PACMAD clade</taxon>
        <taxon>Panicoideae</taxon>
        <taxon>Andropogonodae</taxon>
        <taxon>Andropogoneae</taxon>
        <taxon>Sorghinae</taxon>
        <taxon>Sorghum</taxon>
    </lineage>
</organism>
<accession>A0A921Q8D4</accession>
<evidence type="ECO:0000313" key="1">
    <source>
        <dbReference type="EMBL" id="KAG0516140.1"/>
    </source>
</evidence>